<dbReference type="SMART" id="SM01117">
    <property type="entry name" value="Cyt-b5"/>
    <property type="match status" value="1"/>
</dbReference>
<comment type="pathway">
    <text evidence="5">Energy metabolism; sulfur metabolism.</text>
</comment>
<organism evidence="16 17">
    <name type="scientific">Phytophthora pseudosyringae</name>
    <dbReference type="NCBI Taxonomy" id="221518"/>
    <lineage>
        <taxon>Eukaryota</taxon>
        <taxon>Sar</taxon>
        <taxon>Stramenopiles</taxon>
        <taxon>Oomycota</taxon>
        <taxon>Peronosporomycetes</taxon>
        <taxon>Peronosporales</taxon>
        <taxon>Peronosporaceae</taxon>
        <taxon>Phytophthora</taxon>
    </lineage>
</organism>
<evidence type="ECO:0000256" key="14">
    <source>
        <dbReference type="ARBA" id="ARBA00070338"/>
    </source>
</evidence>
<keyword evidence="17" id="KW-1185">Reference proteome</keyword>
<dbReference type="GO" id="GO:0043546">
    <property type="term" value="F:molybdopterin cofactor binding"/>
    <property type="evidence" value="ECO:0007669"/>
    <property type="project" value="InterPro"/>
</dbReference>
<feature type="domain" description="Cytochrome b5 heme-binding" evidence="15">
    <location>
        <begin position="111"/>
        <end position="190"/>
    </location>
</feature>
<dbReference type="GO" id="GO:0005758">
    <property type="term" value="C:mitochondrial intermembrane space"/>
    <property type="evidence" value="ECO:0007669"/>
    <property type="project" value="UniProtKB-SubCell"/>
</dbReference>
<evidence type="ECO:0000256" key="10">
    <source>
        <dbReference type="ARBA" id="ARBA00022723"/>
    </source>
</evidence>
<dbReference type="FunFam" id="3.90.420.10:FF:000002">
    <property type="entry name" value="sulfite oxidase, mitochondrial"/>
    <property type="match status" value="1"/>
</dbReference>
<keyword evidence="10" id="KW-0479">Metal-binding</keyword>
<comment type="cofactor">
    <cofactor evidence="1">
        <name>Mo-molybdopterin</name>
        <dbReference type="ChEBI" id="CHEBI:71302"/>
    </cofactor>
</comment>
<dbReference type="Proteomes" id="UP000694044">
    <property type="component" value="Unassembled WGS sequence"/>
</dbReference>
<keyword evidence="8" id="KW-0500">Molybdenum</keyword>
<dbReference type="Pfam" id="PF00173">
    <property type="entry name" value="Cyt-b5"/>
    <property type="match status" value="1"/>
</dbReference>
<evidence type="ECO:0000259" key="15">
    <source>
        <dbReference type="PROSITE" id="PS50255"/>
    </source>
</evidence>
<accession>A0A8T1WGP2</accession>
<name>A0A8T1WGP2_9STRA</name>
<dbReference type="EMBL" id="JAGDFM010000027">
    <property type="protein sequence ID" value="KAG7390809.1"/>
    <property type="molecule type" value="Genomic_DNA"/>
</dbReference>
<evidence type="ECO:0000256" key="4">
    <source>
        <dbReference type="ARBA" id="ARBA00004678"/>
    </source>
</evidence>
<evidence type="ECO:0000256" key="3">
    <source>
        <dbReference type="ARBA" id="ARBA00004569"/>
    </source>
</evidence>
<dbReference type="GO" id="GO:0006790">
    <property type="term" value="P:sulfur compound metabolic process"/>
    <property type="evidence" value="ECO:0007669"/>
    <property type="project" value="TreeGrafter"/>
</dbReference>
<evidence type="ECO:0000256" key="6">
    <source>
        <dbReference type="ARBA" id="ARBA00011738"/>
    </source>
</evidence>
<gene>
    <name evidence="16" type="ORF">PHYPSEUDO_006631</name>
</gene>
<evidence type="ECO:0000256" key="8">
    <source>
        <dbReference type="ARBA" id="ARBA00022505"/>
    </source>
</evidence>
<evidence type="ECO:0000313" key="16">
    <source>
        <dbReference type="EMBL" id="KAG7390809.1"/>
    </source>
</evidence>
<dbReference type="GO" id="GO:0030151">
    <property type="term" value="F:molybdenum ion binding"/>
    <property type="evidence" value="ECO:0007669"/>
    <property type="project" value="InterPro"/>
</dbReference>
<sequence>MSITPPTGGHHTTHALPRLQLATDPNRRTPAMLKSALRRVPRSVSTAALQAACPQHTNCRQKPSRSWRFRALGASAAALALCTTLCEPPAVEEGEESGASSVAPGELRPDLPTFSFDEVQKHTGANKSGTWVVYRHGVYDITRFIASHPGGTKILLAAGRSIEPFWQLYAAHNHADVHKILEKLRVGNLRQEDVDMLEKLRKERYGEGPYSRDPTRHPALKVNSSMPFNAEPPAELLMESFITPNDLFFVRNHLPVPEVDVENFTLKIAGVGVGKEKQVEFTLDDLKSRFKHHTVTTTVQCAGNRRAEMSGVKQVNGLSWDTTALSTANWTGVLLSDVLASVGITDEDSRHGECECQVGENMETCDDCNAVIQHVQFEGLDADTEGNTYGASIPVATALDPRKDVLLAFEMNGETIPRDHGYPLRVIVPGTVGARNVKFLHRIVLSSEESPSFWQQRDYKGFPPNVDYSRDDYWKFAGDSIQELPVQSAITEPKNGSVHLVDDASDSSIVTVKGYAWSGGGRNIIRVDISVDGGKTWTPAELNESGKRQKYNRAWAWTPWELDVEVPPGTTKLDIMCKAVDASYNVQPDTIAPIWNMRGVLNNAWHRVHVSVEESDEEEEEEDEDN</sequence>
<dbReference type="InterPro" id="IPR005066">
    <property type="entry name" value="MoCF_OxRdtse_dimer"/>
</dbReference>
<dbReference type="PROSITE" id="PS00559">
    <property type="entry name" value="MOLYBDOPTERIN_EUK"/>
    <property type="match status" value="1"/>
</dbReference>
<dbReference type="Pfam" id="PF03404">
    <property type="entry name" value="Mo-co_dimer"/>
    <property type="match status" value="1"/>
</dbReference>
<dbReference type="InterPro" id="IPR018506">
    <property type="entry name" value="Cyt_B5_heme-BS"/>
</dbReference>
<evidence type="ECO:0000256" key="5">
    <source>
        <dbReference type="ARBA" id="ARBA00004971"/>
    </source>
</evidence>
<evidence type="ECO:0000256" key="11">
    <source>
        <dbReference type="ARBA" id="ARBA00023002"/>
    </source>
</evidence>
<comment type="caution">
    <text evidence="16">The sequence shown here is derived from an EMBL/GenBank/DDBJ whole genome shotgun (WGS) entry which is preliminary data.</text>
</comment>
<evidence type="ECO:0000256" key="1">
    <source>
        <dbReference type="ARBA" id="ARBA00001924"/>
    </source>
</evidence>
<dbReference type="AlphaFoldDB" id="A0A8T1WGP2"/>
<keyword evidence="12" id="KW-0408">Iron</keyword>
<keyword evidence="9" id="KW-0349">Heme</keyword>
<protein>
    <recommendedName>
        <fullName evidence="14">Sulfite oxidase</fullName>
        <ecNumber evidence="7">1.8.3.1</ecNumber>
    </recommendedName>
</protein>
<dbReference type="FunFam" id="2.60.40.650:FF:000002">
    <property type="entry name" value="sulfite oxidase"/>
    <property type="match status" value="1"/>
</dbReference>
<dbReference type="GO" id="GO:0008482">
    <property type="term" value="F:sulfite oxidase activity"/>
    <property type="evidence" value="ECO:0007669"/>
    <property type="project" value="UniProtKB-EC"/>
</dbReference>
<dbReference type="InterPro" id="IPR000572">
    <property type="entry name" value="OxRdtase_Mopterin-bd_dom"/>
</dbReference>
<comment type="subcellular location">
    <subcellularLocation>
        <location evidence="3">Mitochondrion intermembrane space</location>
    </subcellularLocation>
</comment>
<dbReference type="PANTHER" id="PTHR19372">
    <property type="entry name" value="SULFITE REDUCTASE"/>
    <property type="match status" value="1"/>
</dbReference>
<keyword evidence="13" id="KW-0496">Mitochondrion</keyword>
<evidence type="ECO:0000256" key="2">
    <source>
        <dbReference type="ARBA" id="ARBA00001970"/>
    </source>
</evidence>
<evidence type="ECO:0000313" key="17">
    <source>
        <dbReference type="Proteomes" id="UP000694044"/>
    </source>
</evidence>
<evidence type="ECO:0000256" key="7">
    <source>
        <dbReference type="ARBA" id="ARBA00012505"/>
    </source>
</evidence>
<dbReference type="GO" id="GO:0020037">
    <property type="term" value="F:heme binding"/>
    <property type="evidence" value="ECO:0007669"/>
    <property type="project" value="InterPro"/>
</dbReference>
<dbReference type="PROSITE" id="PS50255">
    <property type="entry name" value="CYTOCHROME_B5_2"/>
    <property type="match status" value="1"/>
</dbReference>
<comment type="subunit">
    <text evidence="6">Homodimer.</text>
</comment>
<dbReference type="CDD" id="cd02111">
    <property type="entry name" value="eukary_SO_Moco"/>
    <property type="match status" value="1"/>
</dbReference>
<dbReference type="Pfam" id="PF00174">
    <property type="entry name" value="Oxidored_molyb"/>
    <property type="match status" value="1"/>
</dbReference>
<reference evidence="16" key="1">
    <citation type="submission" date="2021-02" db="EMBL/GenBank/DDBJ databases">
        <authorList>
            <person name="Palmer J.M."/>
        </authorList>
    </citation>
    <scope>NUCLEOTIDE SEQUENCE</scope>
    <source>
        <strain evidence="16">SCRP734</strain>
    </source>
</reference>
<comment type="pathway">
    <text evidence="4">Sulfur metabolism.</text>
</comment>
<evidence type="ECO:0000256" key="9">
    <source>
        <dbReference type="ARBA" id="ARBA00022617"/>
    </source>
</evidence>
<evidence type="ECO:0000256" key="12">
    <source>
        <dbReference type="ARBA" id="ARBA00023004"/>
    </source>
</evidence>
<comment type="cofactor">
    <cofactor evidence="2">
        <name>heme b</name>
        <dbReference type="ChEBI" id="CHEBI:60344"/>
    </cofactor>
</comment>
<dbReference type="InterPro" id="IPR001199">
    <property type="entry name" value="Cyt_B5-like_heme/steroid-bd"/>
</dbReference>
<dbReference type="OrthoDB" id="10051395at2759"/>
<evidence type="ECO:0000256" key="13">
    <source>
        <dbReference type="ARBA" id="ARBA00023128"/>
    </source>
</evidence>
<dbReference type="FunFam" id="3.10.120.10:FF:000007">
    <property type="entry name" value="Sulfite oxidase, mitochondrial"/>
    <property type="match status" value="1"/>
</dbReference>
<proteinExistence type="predicted"/>
<keyword evidence="11" id="KW-0560">Oxidoreductase</keyword>
<dbReference type="PROSITE" id="PS00191">
    <property type="entry name" value="CYTOCHROME_B5_1"/>
    <property type="match status" value="1"/>
</dbReference>
<dbReference type="PANTHER" id="PTHR19372:SF7">
    <property type="entry name" value="SULFITE OXIDASE, MITOCHONDRIAL"/>
    <property type="match status" value="1"/>
</dbReference>
<dbReference type="InterPro" id="IPR022407">
    <property type="entry name" value="OxRdtase_Mopterin_BS"/>
</dbReference>
<dbReference type="EC" id="1.8.3.1" evidence="7"/>